<keyword evidence="7 9" id="KW-0472">Membrane</keyword>
<dbReference type="NCBIfam" id="NF003838">
    <property type="entry name" value="PRK05420.1"/>
    <property type="match status" value="1"/>
</dbReference>
<dbReference type="OrthoDB" id="9807293at2"/>
<evidence type="ECO:0000313" key="11">
    <source>
        <dbReference type="Proteomes" id="UP000055590"/>
    </source>
</evidence>
<keyword evidence="5 8" id="KW-0812">Transmembrane</keyword>
<evidence type="ECO:0000256" key="7">
    <source>
        <dbReference type="ARBA" id="ARBA00023136"/>
    </source>
</evidence>
<protein>
    <submittedName>
        <fullName evidence="10">Aquaporin Z</fullName>
    </submittedName>
</protein>
<comment type="similarity">
    <text evidence="2 8">Belongs to the MIP/aquaporin (TC 1.A.8) family.</text>
</comment>
<keyword evidence="4" id="KW-1003">Cell membrane</keyword>
<evidence type="ECO:0000256" key="6">
    <source>
        <dbReference type="ARBA" id="ARBA00022989"/>
    </source>
</evidence>
<evidence type="ECO:0000256" key="4">
    <source>
        <dbReference type="ARBA" id="ARBA00022475"/>
    </source>
</evidence>
<dbReference type="InterPro" id="IPR023271">
    <property type="entry name" value="Aquaporin-like"/>
</dbReference>
<accession>A0A0K1PDH6</accession>
<feature type="transmembrane region" description="Helical" evidence="9">
    <location>
        <begin position="164"/>
        <end position="187"/>
    </location>
</feature>
<reference evidence="10 11" key="1">
    <citation type="submission" date="2015-08" db="EMBL/GenBank/DDBJ databases">
        <authorList>
            <person name="Babu N.S."/>
            <person name="Beckwith C.J."/>
            <person name="Beseler K.G."/>
            <person name="Brison A."/>
            <person name="Carone J.V."/>
            <person name="Caskin T.P."/>
            <person name="Diamond M."/>
            <person name="Durham M.E."/>
            <person name="Foxe J.M."/>
            <person name="Go M."/>
            <person name="Henderson B.A."/>
            <person name="Jones I.B."/>
            <person name="McGettigan J.A."/>
            <person name="Micheletti S.J."/>
            <person name="Nasrallah M.E."/>
            <person name="Ortiz D."/>
            <person name="Piller C.R."/>
            <person name="Privatt S.R."/>
            <person name="Schneider S.L."/>
            <person name="Sharp S."/>
            <person name="Smith T.C."/>
            <person name="Stanton J.D."/>
            <person name="Ullery H.E."/>
            <person name="Wilson R.J."/>
            <person name="Serrano M.G."/>
            <person name="Buck G."/>
            <person name="Lee V."/>
            <person name="Wang Y."/>
            <person name="Carvalho R."/>
            <person name="Voegtly L."/>
            <person name="Shi R."/>
            <person name="Duckworth R."/>
            <person name="Johnson A."/>
            <person name="Loviza R."/>
            <person name="Walstead R."/>
            <person name="Shah Z."/>
            <person name="Kiflezghi M."/>
            <person name="Wade K."/>
            <person name="Ball S.L."/>
            <person name="Bradley K.W."/>
            <person name="Asai D.J."/>
            <person name="Bowman C.A."/>
            <person name="Russell D.A."/>
            <person name="Pope W.H."/>
            <person name="Jacobs-Sera D."/>
            <person name="Hendrix R.W."/>
            <person name="Hatfull G.F."/>
        </authorList>
    </citation>
    <scope>NUCLEOTIDE SEQUENCE [LARGE SCALE GENOMIC DNA]</scope>
    <source>
        <strain evidence="10 11">DSM 27710</strain>
    </source>
</reference>
<evidence type="ECO:0000256" key="3">
    <source>
        <dbReference type="ARBA" id="ARBA00022448"/>
    </source>
</evidence>
<dbReference type="GO" id="GO:0015250">
    <property type="term" value="F:water channel activity"/>
    <property type="evidence" value="ECO:0007669"/>
    <property type="project" value="TreeGrafter"/>
</dbReference>
<dbReference type="InterPro" id="IPR000425">
    <property type="entry name" value="MIP"/>
</dbReference>
<dbReference type="AlphaFoldDB" id="A0A0K1PDH6"/>
<dbReference type="PANTHER" id="PTHR19139:SF199">
    <property type="entry name" value="MIP17260P"/>
    <property type="match status" value="1"/>
</dbReference>
<feature type="transmembrane region" description="Helical" evidence="9">
    <location>
        <begin position="84"/>
        <end position="106"/>
    </location>
</feature>
<dbReference type="InterPro" id="IPR022357">
    <property type="entry name" value="MIP_CS"/>
</dbReference>
<name>A0A0K1PDH6_9BACT</name>
<dbReference type="InterPro" id="IPR034294">
    <property type="entry name" value="Aquaporin_transptr"/>
</dbReference>
<evidence type="ECO:0000256" key="1">
    <source>
        <dbReference type="ARBA" id="ARBA00004651"/>
    </source>
</evidence>
<dbReference type="EMBL" id="CP012332">
    <property type="protein sequence ID" value="AKU91169.1"/>
    <property type="molecule type" value="Genomic_DNA"/>
</dbReference>
<evidence type="ECO:0000256" key="8">
    <source>
        <dbReference type="RuleBase" id="RU000477"/>
    </source>
</evidence>
<dbReference type="RefSeq" id="WP_050727475.1">
    <property type="nucleotide sequence ID" value="NZ_CP012332.1"/>
</dbReference>
<dbReference type="Proteomes" id="UP000055590">
    <property type="component" value="Chromosome"/>
</dbReference>
<feature type="transmembrane region" description="Helical" evidence="9">
    <location>
        <begin position="207"/>
        <end position="228"/>
    </location>
</feature>
<evidence type="ECO:0000313" key="10">
    <source>
        <dbReference type="EMBL" id="AKU91169.1"/>
    </source>
</evidence>
<feature type="transmembrane region" description="Helical" evidence="9">
    <location>
        <begin position="36"/>
        <end position="57"/>
    </location>
</feature>
<dbReference type="NCBIfam" id="TIGR00861">
    <property type="entry name" value="MIP"/>
    <property type="match status" value="1"/>
</dbReference>
<dbReference type="STRING" id="1391653.AKJ08_1556"/>
<dbReference type="PRINTS" id="PR00783">
    <property type="entry name" value="MINTRINSICP"/>
</dbReference>
<feature type="transmembrane region" description="Helical" evidence="9">
    <location>
        <begin position="131"/>
        <end position="152"/>
    </location>
</feature>
<dbReference type="GO" id="GO:0005886">
    <property type="term" value="C:plasma membrane"/>
    <property type="evidence" value="ECO:0007669"/>
    <property type="project" value="UniProtKB-SubCell"/>
</dbReference>
<evidence type="ECO:0000256" key="2">
    <source>
        <dbReference type="ARBA" id="ARBA00006175"/>
    </source>
</evidence>
<keyword evidence="11" id="KW-1185">Reference proteome</keyword>
<dbReference type="SUPFAM" id="SSF81338">
    <property type="entry name" value="Aquaporin-like"/>
    <property type="match status" value="1"/>
</dbReference>
<comment type="subcellular location">
    <subcellularLocation>
        <location evidence="1">Cell membrane</location>
        <topology evidence="1">Multi-pass membrane protein</topology>
    </subcellularLocation>
</comment>
<dbReference type="Pfam" id="PF00230">
    <property type="entry name" value="MIP"/>
    <property type="match status" value="1"/>
</dbReference>
<organism evidence="10 11">
    <name type="scientific">Vulgatibacter incomptus</name>
    <dbReference type="NCBI Taxonomy" id="1391653"/>
    <lineage>
        <taxon>Bacteria</taxon>
        <taxon>Pseudomonadati</taxon>
        <taxon>Myxococcota</taxon>
        <taxon>Myxococcia</taxon>
        <taxon>Myxococcales</taxon>
        <taxon>Cystobacterineae</taxon>
        <taxon>Vulgatibacteraceae</taxon>
        <taxon>Vulgatibacter</taxon>
    </lineage>
</organism>
<dbReference type="PANTHER" id="PTHR19139">
    <property type="entry name" value="AQUAPORIN TRANSPORTER"/>
    <property type="match status" value="1"/>
</dbReference>
<gene>
    <name evidence="10" type="ORF">AKJ08_1556</name>
</gene>
<feature type="transmembrane region" description="Helical" evidence="9">
    <location>
        <begin position="12"/>
        <end position="30"/>
    </location>
</feature>
<evidence type="ECO:0000256" key="9">
    <source>
        <dbReference type="SAM" id="Phobius"/>
    </source>
</evidence>
<dbReference type="Gene3D" id="1.20.1080.10">
    <property type="entry name" value="Glycerol uptake facilitator protein"/>
    <property type="match status" value="1"/>
</dbReference>
<keyword evidence="6 9" id="KW-1133">Transmembrane helix</keyword>
<dbReference type="KEGG" id="vin:AKJ08_1556"/>
<keyword evidence="3 8" id="KW-0813">Transport</keyword>
<sequence>MSDLSKKTVVEALGTFWLVLCGVGTAVLSAKFPQTGVGILGVSFAFGLSLLTMAYAIGGISGCHINPAVTVGLWAAGKFPGKDVLPYVVAQVAGAIAAAAIVFLIANGQPGFSVHAGFGTNGFGAHSPGGYSFISGLIAEVVFTAMFVAVIIGSTSKIAPARLAPLAIGLALFLANLAVIPVTNASINPARSTGPAVIAGGAALGQLWLFWLAPLVGGLIAGGVYSLVRSKARAEKRVVAGPREPRHV</sequence>
<proteinExistence type="inferred from homology"/>
<dbReference type="PATRIC" id="fig|1391653.3.peg.1634"/>
<evidence type="ECO:0000256" key="5">
    <source>
        <dbReference type="ARBA" id="ARBA00022692"/>
    </source>
</evidence>
<dbReference type="PROSITE" id="PS00221">
    <property type="entry name" value="MIP"/>
    <property type="match status" value="1"/>
</dbReference>